<dbReference type="Pfam" id="PF07702">
    <property type="entry name" value="UTRA"/>
    <property type="match status" value="1"/>
</dbReference>
<evidence type="ECO:0000256" key="2">
    <source>
        <dbReference type="ARBA" id="ARBA00023125"/>
    </source>
</evidence>
<dbReference type="InterPro" id="IPR036390">
    <property type="entry name" value="WH_DNA-bd_sf"/>
</dbReference>
<dbReference type="PRINTS" id="PR00035">
    <property type="entry name" value="HTHGNTR"/>
</dbReference>
<evidence type="ECO:0000313" key="5">
    <source>
        <dbReference type="EMBL" id="MBC3803365.1"/>
    </source>
</evidence>
<sequence>MANKTPLSKYQIIVNAIKKDIGDGILRPGDPLPSENYMSQSYGISRMTVRKALAVLINETYIHSVQGKGHFVSKPDFTHFDINFKTHDDQDFEHKLLSVDIIDMSDDLRIRMQNFTQKKIIEVKQRIFNNGEIVGYDITYLHYNPKEPVLEKEFHYINIDENAATGEKIKKHVTLAVLSSDEHISSILEVEIGFPIIQIEATARNEVSQIIRYGKSYFKGNAFKIRGQ</sequence>
<evidence type="ECO:0000256" key="3">
    <source>
        <dbReference type="ARBA" id="ARBA00023163"/>
    </source>
</evidence>
<dbReference type="SUPFAM" id="SSF64288">
    <property type="entry name" value="Chorismate lyase-like"/>
    <property type="match status" value="1"/>
</dbReference>
<dbReference type="Gene3D" id="3.40.1410.10">
    <property type="entry name" value="Chorismate lyase-like"/>
    <property type="match status" value="1"/>
</dbReference>
<organism evidence="5 6">
    <name type="scientific">Acetobacterium fimetarium</name>
    <dbReference type="NCBI Taxonomy" id="52691"/>
    <lineage>
        <taxon>Bacteria</taxon>
        <taxon>Bacillati</taxon>
        <taxon>Bacillota</taxon>
        <taxon>Clostridia</taxon>
        <taxon>Eubacteriales</taxon>
        <taxon>Eubacteriaceae</taxon>
        <taxon>Acetobacterium</taxon>
    </lineage>
</organism>
<keyword evidence="3" id="KW-0804">Transcription</keyword>
<dbReference type="PANTHER" id="PTHR44846:SF1">
    <property type="entry name" value="MANNOSYL-D-GLYCERATE TRANSPORT_METABOLISM SYSTEM REPRESSOR MNGR-RELATED"/>
    <property type="match status" value="1"/>
</dbReference>
<dbReference type="Proteomes" id="UP000603234">
    <property type="component" value="Unassembled WGS sequence"/>
</dbReference>
<dbReference type="SMART" id="SM00345">
    <property type="entry name" value="HTH_GNTR"/>
    <property type="match status" value="1"/>
</dbReference>
<feature type="domain" description="HTH gntR-type" evidence="4">
    <location>
        <begin position="7"/>
        <end position="75"/>
    </location>
</feature>
<dbReference type="PROSITE" id="PS50949">
    <property type="entry name" value="HTH_GNTR"/>
    <property type="match status" value="1"/>
</dbReference>
<proteinExistence type="predicted"/>
<reference evidence="5 6" key="1">
    <citation type="journal article" date="2020" name="mSystems">
        <title>Defining Genomic and Predicted Metabolic Features of the Acetobacterium Genus.</title>
        <authorList>
            <person name="Ross D.E."/>
            <person name="Marshall C.W."/>
            <person name="Gulliver D."/>
            <person name="May H.D."/>
            <person name="Norman R.S."/>
        </authorList>
    </citation>
    <scope>NUCLEOTIDE SEQUENCE [LARGE SCALE GENOMIC DNA]</scope>
    <source>
        <strain evidence="5 6">DSM 8238</strain>
    </source>
</reference>
<dbReference type="InterPro" id="IPR000524">
    <property type="entry name" value="Tscrpt_reg_HTH_GntR"/>
</dbReference>
<dbReference type="RefSeq" id="WP_186841294.1">
    <property type="nucleotide sequence ID" value="NZ_WJBC01000003.1"/>
</dbReference>
<dbReference type="Gene3D" id="1.10.10.10">
    <property type="entry name" value="Winged helix-like DNA-binding domain superfamily/Winged helix DNA-binding domain"/>
    <property type="match status" value="1"/>
</dbReference>
<dbReference type="PANTHER" id="PTHR44846">
    <property type="entry name" value="MANNOSYL-D-GLYCERATE TRANSPORT/METABOLISM SYSTEM REPRESSOR MNGR-RELATED"/>
    <property type="match status" value="1"/>
</dbReference>
<comment type="caution">
    <text evidence="5">The sequence shown here is derived from an EMBL/GenBank/DDBJ whole genome shotgun (WGS) entry which is preliminary data.</text>
</comment>
<dbReference type="InterPro" id="IPR028978">
    <property type="entry name" value="Chorismate_lyase_/UTRA_dom_sf"/>
</dbReference>
<dbReference type="InterPro" id="IPR036388">
    <property type="entry name" value="WH-like_DNA-bd_sf"/>
</dbReference>
<evidence type="ECO:0000259" key="4">
    <source>
        <dbReference type="PROSITE" id="PS50949"/>
    </source>
</evidence>
<dbReference type="SMART" id="SM00866">
    <property type="entry name" value="UTRA"/>
    <property type="match status" value="1"/>
</dbReference>
<dbReference type="InterPro" id="IPR050679">
    <property type="entry name" value="Bact_HTH_transcr_reg"/>
</dbReference>
<keyword evidence="6" id="KW-1185">Reference proteome</keyword>
<gene>
    <name evidence="5" type="ORF">GH808_02785</name>
</gene>
<dbReference type="CDD" id="cd07377">
    <property type="entry name" value="WHTH_GntR"/>
    <property type="match status" value="1"/>
</dbReference>
<dbReference type="Pfam" id="PF00392">
    <property type="entry name" value="GntR"/>
    <property type="match status" value="1"/>
</dbReference>
<evidence type="ECO:0000256" key="1">
    <source>
        <dbReference type="ARBA" id="ARBA00023015"/>
    </source>
</evidence>
<evidence type="ECO:0000313" key="6">
    <source>
        <dbReference type="Proteomes" id="UP000603234"/>
    </source>
</evidence>
<accession>A0ABR6WSK6</accession>
<protein>
    <submittedName>
        <fullName evidence="5">GntR family transcriptional regulator</fullName>
    </submittedName>
</protein>
<dbReference type="InterPro" id="IPR011663">
    <property type="entry name" value="UTRA"/>
</dbReference>
<dbReference type="EMBL" id="WJBC01000003">
    <property type="protein sequence ID" value="MBC3803365.1"/>
    <property type="molecule type" value="Genomic_DNA"/>
</dbReference>
<keyword evidence="2" id="KW-0238">DNA-binding</keyword>
<name>A0ABR6WSK6_9FIRM</name>
<dbReference type="SUPFAM" id="SSF46785">
    <property type="entry name" value="Winged helix' DNA-binding domain"/>
    <property type="match status" value="1"/>
</dbReference>
<keyword evidence="1" id="KW-0805">Transcription regulation</keyword>